<name>A0A8F6UB04_9VIRU</name>
<keyword evidence="3" id="KW-0418">Kinase</keyword>
<evidence type="ECO:0000259" key="2">
    <source>
        <dbReference type="PROSITE" id="PS50011"/>
    </source>
</evidence>
<dbReference type="PANTHER" id="PTHR11909">
    <property type="entry name" value="CASEIN KINASE-RELATED"/>
    <property type="match status" value="1"/>
</dbReference>
<dbReference type="SUPFAM" id="SSF56112">
    <property type="entry name" value="Protein kinase-like (PK-like)"/>
    <property type="match status" value="1"/>
</dbReference>
<dbReference type="Pfam" id="PF00069">
    <property type="entry name" value="Pkinase"/>
    <property type="match status" value="1"/>
</dbReference>
<evidence type="ECO:0000256" key="1">
    <source>
        <dbReference type="ARBA" id="ARBA00012513"/>
    </source>
</evidence>
<reference evidence="3" key="1">
    <citation type="submission" date="2021-02" db="EMBL/GenBank/DDBJ databases">
        <title>Distinct virome patterns of the invasive cane toad (Rhinella marina) across its native and introduced ranges.</title>
        <authorList>
            <person name="Russo A.G."/>
            <person name="Harding E.F."/>
            <person name="Yan G.J."/>
            <person name="Selechnik D."/>
            <person name="Ducatez S."/>
            <person name="DeVore J.L."/>
            <person name="Zhou J."/>
            <person name="Sarma R.R."/>
            <person name="Lee Y.P."/>
            <person name="Richardson M.F."/>
            <person name="Shine R."/>
            <person name="Rollins L.A."/>
            <person name="White P.A."/>
        </authorList>
    </citation>
    <scope>NUCLEOTIDE SEQUENCE</scope>
</reference>
<dbReference type="GO" id="GO:0004674">
    <property type="term" value="F:protein serine/threonine kinase activity"/>
    <property type="evidence" value="ECO:0007669"/>
    <property type="project" value="UniProtKB-EC"/>
</dbReference>
<dbReference type="SMART" id="SM00220">
    <property type="entry name" value="S_TKc"/>
    <property type="match status" value="1"/>
</dbReference>
<feature type="domain" description="Protein kinase" evidence="2">
    <location>
        <begin position="1"/>
        <end position="339"/>
    </location>
</feature>
<dbReference type="PROSITE" id="PS00108">
    <property type="entry name" value="PROTEIN_KINASE_ST"/>
    <property type="match status" value="1"/>
</dbReference>
<dbReference type="EMBL" id="MW582939">
    <property type="protein sequence ID" value="QXT57818.1"/>
    <property type="molecule type" value="Genomic_DNA"/>
</dbReference>
<dbReference type="PROSITE" id="PS50011">
    <property type="entry name" value="PROTEIN_KINASE_DOM"/>
    <property type="match status" value="1"/>
</dbReference>
<dbReference type="GO" id="GO:0005524">
    <property type="term" value="F:ATP binding"/>
    <property type="evidence" value="ECO:0007669"/>
    <property type="project" value="InterPro"/>
</dbReference>
<dbReference type="Gene3D" id="1.10.510.10">
    <property type="entry name" value="Transferase(Phosphotransferase) domain 1"/>
    <property type="match status" value="1"/>
</dbReference>
<dbReference type="InterPro" id="IPR050235">
    <property type="entry name" value="CK1_Ser-Thr_kinase"/>
</dbReference>
<organism evidence="3">
    <name type="scientific">Rhinella marina erythrocytic-like virus</name>
    <dbReference type="NCBI Taxonomy" id="2859906"/>
    <lineage>
        <taxon>Viruses</taxon>
        <taxon>Varidnaviria</taxon>
        <taxon>Bamfordvirae</taxon>
        <taxon>Nucleocytoviricota</taxon>
        <taxon>Megaviricetes</taxon>
        <taxon>Pimascovirales</taxon>
        <taxon>Pimascovirales incertae sedis</taxon>
        <taxon>Iridoviridae</taxon>
    </lineage>
</organism>
<dbReference type="InterPro" id="IPR008271">
    <property type="entry name" value="Ser/Thr_kinase_AS"/>
</dbReference>
<proteinExistence type="predicted"/>
<dbReference type="InterPro" id="IPR011009">
    <property type="entry name" value="Kinase-like_dom_sf"/>
</dbReference>
<sequence length="340" mass="39138">MIQIYLKKTLFGMLDYYIKMKDAQASVYRAVSNREWIRGKFLDSGGMSKLYHATCKQLPGNYVIKIGKLTTEVGVYTNICKPYTLKAKGIKCMPEYIDGGIHKDTQEQFLVLKKYNQSYPLTEIISDNAFINITRDTLCAMKYLHENNYIHNDIKPENILYNGENFILCDFGVSTKWNPEGNPEYDTNRFCGTKIFTGLDMHTKGQGPSPRSDMESLVFSMLRWCAIKLPWGKIKSLKDIYTLKYDFLESPDTLLSICPSKIKQDIIKEFITHAGQVLFNKLPDYTMLNKILDTAETYISAPCCELREHLQLVRNKLMLSDDPKDISAIAALKYVDIWNK</sequence>
<evidence type="ECO:0000313" key="3">
    <source>
        <dbReference type="EMBL" id="QXT57818.1"/>
    </source>
</evidence>
<dbReference type="InterPro" id="IPR000719">
    <property type="entry name" value="Prot_kinase_dom"/>
</dbReference>
<protein>
    <recommendedName>
        <fullName evidence="1">non-specific serine/threonine protein kinase</fullName>
        <ecNumber evidence="1">2.7.11.1</ecNumber>
    </recommendedName>
</protein>
<keyword evidence="3" id="KW-0808">Transferase</keyword>
<accession>A0A8F6UB04</accession>
<dbReference type="EC" id="2.7.11.1" evidence="1"/>